<dbReference type="AlphaFoldDB" id="A0AAW0BCT2"/>
<dbReference type="EMBL" id="JAYKXP010000141">
    <property type="protein sequence ID" value="KAK7023382.1"/>
    <property type="molecule type" value="Genomic_DNA"/>
</dbReference>
<dbReference type="Proteomes" id="UP001383192">
    <property type="component" value="Unassembled WGS sequence"/>
</dbReference>
<organism evidence="1 2">
    <name type="scientific">Paramarasmius palmivorus</name>
    <dbReference type="NCBI Taxonomy" id="297713"/>
    <lineage>
        <taxon>Eukaryota</taxon>
        <taxon>Fungi</taxon>
        <taxon>Dikarya</taxon>
        <taxon>Basidiomycota</taxon>
        <taxon>Agaricomycotina</taxon>
        <taxon>Agaricomycetes</taxon>
        <taxon>Agaricomycetidae</taxon>
        <taxon>Agaricales</taxon>
        <taxon>Marasmiineae</taxon>
        <taxon>Marasmiaceae</taxon>
        <taxon>Paramarasmius</taxon>
    </lineage>
</organism>
<protein>
    <submittedName>
        <fullName evidence="1">Uncharacterized protein</fullName>
    </submittedName>
</protein>
<comment type="caution">
    <text evidence="1">The sequence shown here is derived from an EMBL/GenBank/DDBJ whole genome shotgun (WGS) entry which is preliminary data.</text>
</comment>
<name>A0AAW0BCT2_9AGAR</name>
<reference evidence="1 2" key="1">
    <citation type="submission" date="2024-01" db="EMBL/GenBank/DDBJ databases">
        <title>A draft genome for a cacao thread blight-causing isolate of Paramarasmius palmivorus.</title>
        <authorList>
            <person name="Baruah I.K."/>
            <person name="Bukari Y."/>
            <person name="Amoako-Attah I."/>
            <person name="Meinhardt L.W."/>
            <person name="Bailey B.A."/>
            <person name="Cohen S.P."/>
        </authorList>
    </citation>
    <scope>NUCLEOTIDE SEQUENCE [LARGE SCALE GENOMIC DNA]</scope>
    <source>
        <strain evidence="1 2">GH-12</strain>
    </source>
</reference>
<gene>
    <name evidence="1" type="ORF">VNI00_016797</name>
</gene>
<proteinExistence type="predicted"/>
<accession>A0AAW0BCT2</accession>
<sequence>MPRSRTPIWQRNDSGNLKEQEAHFEMRLERTGFGGRRNLKTSLVYATNTYKKRSKVVDTSSRFLIYSDSEDGHTLSLL</sequence>
<evidence type="ECO:0000313" key="2">
    <source>
        <dbReference type="Proteomes" id="UP001383192"/>
    </source>
</evidence>
<evidence type="ECO:0000313" key="1">
    <source>
        <dbReference type="EMBL" id="KAK7023382.1"/>
    </source>
</evidence>
<keyword evidence="2" id="KW-1185">Reference proteome</keyword>